<dbReference type="PANTHER" id="PTHR23024">
    <property type="entry name" value="ARYLACETAMIDE DEACETYLASE"/>
    <property type="match status" value="1"/>
</dbReference>
<gene>
    <name evidence="2" type="ORF">PVAP13_4KG219310</name>
</gene>
<dbReference type="Proteomes" id="UP000823388">
    <property type="component" value="Chromosome 4K"/>
</dbReference>
<reference evidence="2" key="1">
    <citation type="submission" date="2020-05" db="EMBL/GenBank/DDBJ databases">
        <title>WGS assembly of Panicum virgatum.</title>
        <authorList>
            <person name="Lovell J.T."/>
            <person name="Jenkins J."/>
            <person name="Shu S."/>
            <person name="Juenger T.E."/>
            <person name="Schmutz J."/>
        </authorList>
    </citation>
    <scope>NUCLEOTIDE SEQUENCE</scope>
    <source>
        <strain evidence="2">AP13</strain>
    </source>
</reference>
<protein>
    <recommendedName>
        <fullName evidence="1">Alpha/beta hydrolase fold-3 domain-containing protein</fullName>
    </recommendedName>
</protein>
<dbReference type="OrthoDB" id="408631at2759"/>
<dbReference type="InterPro" id="IPR050466">
    <property type="entry name" value="Carboxylest/Gibb_receptor"/>
</dbReference>
<keyword evidence="3" id="KW-1185">Reference proteome</keyword>
<dbReference type="GO" id="GO:0016787">
    <property type="term" value="F:hydrolase activity"/>
    <property type="evidence" value="ECO:0007669"/>
    <property type="project" value="InterPro"/>
</dbReference>
<dbReference type="SUPFAM" id="SSF53474">
    <property type="entry name" value="alpha/beta-Hydrolases"/>
    <property type="match status" value="1"/>
</dbReference>
<dbReference type="InterPro" id="IPR029058">
    <property type="entry name" value="AB_hydrolase_fold"/>
</dbReference>
<organism evidence="2 3">
    <name type="scientific">Panicum virgatum</name>
    <name type="common">Blackwell switchgrass</name>
    <dbReference type="NCBI Taxonomy" id="38727"/>
    <lineage>
        <taxon>Eukaryota</taxon>
        <taxon>Viridiplantae</taxon>
        <taxon>Streptophyta</taxon>
        <taxon>Embryophyta</taxon>
        <taxon>Tracheophyta</taxon>
        <taxon>Spermatophyta</taxon>
        <taxon>Magnoliopsida</taxon>
        <taxon>Liliopsida</taxon>
        <taxon>Poales</taxon>
        <taxon>Poaceae</taxon>
        <taxon>PACMAD clade</taxon>
        <taxon>Panicoideae</taxon>
        <taxon>Panicodae</taxon>
        <taxon>Paniceae</taxon>
        <taxon>Panicinae</taxon>
        <taxon>Panicum</taxon>
        <taxon>Panicum sect. Hiantes</taxon>
    </lineage>
</organism>
<sequence>MLANKSSSAADKTAASEIAIDLPLKISIYNKNGRIEQVLRSPFVTASEDPGITGVATRDVVIDREAGVAARLFLPTGAVATGRRLPLVLFFHGGSFAAGAAERSAFCRTYHRYATSLAAHAKALVVSVEYRLVPEHPVTAAYDDAWTALRWAASSADPWLLYHADPRCTFVAGDGAGGDIAYRTAVRASRDGEDIDIDIDIDIEGLLLIHPYFWEPEWPPTENAGHGGGFLTTPQVAATALLPCRRALVAVAKKQGAVREPGRRSAARMRGCWWRGEVTIVELNSEDDHGFHLYGPASGSTERLMDTIVEFVNKKEHGSMLHGEKEVAPSLSNGPYKAVSAEVPRGPLTKSCL</sequence>
<dbReference type="EMBL" id="CM029043">
    <property type="protein sequence ID" value="KAG2610980.1"/>
    <property type="molecule type" value="Genomic_DNA"/>
</dbReference>
<accession>A0A8T0TJD7</accession>
<dbReference type="Gene3D" id="3.40.50.1820">
    <property type="entry name" value="alpha/beta hydrolase"/>
    <property type="match status" value="1"/>
</dbReference>
<evidence type="ECO:0000259" key="1">
    <source>
        <dbReference type="Pfam" id="PF07859"/>
    </source>
</evidence>
<evidence type="ECO:0000313" key="2">
    <source>
        <dbReference type="EMBL" id="KAG2610980.1"/>
    </source>
</evidence>
<name>A0A8T0TJD7_PANVG</name>
<dbReference type="InterPro" id="IPR013094">
    <property type="entry name" value="AB_hydrolase_3"/>
</dbReference>
<dbReference type="AlphaFoldDB" id="A0A8T0TJD7"/>
<comment type="caution">
    <text evidence="2">The sequence shown here is derived from an EMBL/GenBank/DDBJ whole genome shotgun (WGS) entry which is preliminary data.</text>
</comment>
<feature type="domain" description="Alpha/beta hydrolase fold-3" evidence="1">
    <location>
        <begin position="88"/>
        <end position="215"/>
    </location>
</feature>
<dbReference type="PANTHER" id="PTHR23024:SF563">
    <property type="entry name" value="OS09G0435700 PROTEIN"/>
    <property type="match status" value="1"/>
</dbReference>
<proteinExistence type="predicted"/>
<dbReference type="Pfam" id="PF07859">
    <property type="entry name" value="Abhydrolase_3"/>
    <property type="match status" value="1"/>
</dbReference>
<evidence type="ECO:0000313" key="3">
    <source>
        <dbReference type="Proteomes" id="UP000823388"/>
    </source>
</evidence>